<dbReference type="PANTHER" id="PTHR33317">
    <property type="entry name" value="POLYNUCLEOTIDYL TRANSFERASE, RIBONUCLEASE H-LIKE SUPERFAMILY PROTEIN"/>
    <property type="match status" value="1"/>
</dbReference>
<keyword evidence="4 5" id="KW-0378">Hydrolase</keyword>
<dbReference type="Gene3D" id="3.30.420.140">
    <property type="entry name" value="YqgF/RNase H-like domain"/>
    <property type="match status" value="1"/>
</dbReference>
<gene>
    <name evidence="7" type="ORF">A3D68_00910</name>
</gene>
<protein>
    <recommendedName>
        <fullName evidence="5">Putative pre-16S rRNA nuclease</fullName>
        <ecNumber evidence="5">3.1.-.-</ecNumber>
    </recommendedName>
</protein>
<keyword evidence="3 5" id="KW-0540">Nuclease</keyword>
<accession>A0A1F4XP47</accession>
<dbReference type="InterPro" id="IPR005227">
    <property type="entry name" value="YqgF"/>
</dbReference>
<dbReference type="STRING" id="1797240.A3D68_00910"/>
<dbReference type="PANTHER" id="PTHR33317:SF4">
    <property type="entry name" value="POLYNUCLEOTIDYL TRANSFERASE, RIBONUCLEASE H-LIKE SUPERFAMILY PROTEIN"/>
    <property type="match status" value="1"/>
</dbReference>
<dbReference type="Proteomes" id="UP000177564">
    <property type="component" value="Unassembled WGS sequence"/>
</dbReference>
<evidence type="ECO:0000256" key="3">
    <source>
        <dbReference type="ARBA" id="ARBA00022722"/>
    </source>
</evidence>
<dbReference type="GO" id="GO:0000967">
    <property type="term" value="P:rRNA 5'-end processing"/>
    <property type="evidence" value="ECO:0007669"/>
    <property type="project" value="UniProtKB-UniRule"/>
</dbReference>
<comment type="caution">
    <text evidence="7">The sequence shown here is derived from an EMBL/GenBank/DDBJ whole genome shotgun (WGS) entry which is preliminary data.</text>
</comment>
<evidence type="ECO:0000256" key="4">
    <source>
        <dbReference type="ARBA" id="ARBA00022801"/>
    </source>
</evidence>
<evidence type="ECO:0000313" key="8">
    <source>
        <dbReference type="Proteomes" id="UP000177564"/>
    </source>
</evidence>
<dbReference type="HAMAP" id="MF_00651">
    <property type="entry name" value="Nuclease_YqgF"/>
    <property type="match status" value="1"/>
</dbReference>
<dbReference type="InterPro" id="IPR012337">
    <property type="entry name" value="RNaseH-like_sf"/>
</dbReference>
<dbReference type="EMBL" id="MEWU01000019">
    <property type="protein sequence ID" value="OGC83482.1"/>
    <property type="molecule type" value="Genomic_DNA"/>
</dbReference>
<dbReference type="EC" id="3.1.-.-" evidence="5"/>
<dbReference type="GO" id="GO:0016788">
    <property type="term" value="F:hydrolase activity, acting on ester bonds"/>
    <property type="evidence" value="ECO:0007669"/>
    <property type="project" value="UniProtKB-UniRule"/>
</dbReference>
<dbReference type="GO" id="GO:0005829">
    <property type="term" value="C:cytosol"/>
    <property type="evidence" value="ECO:0007669"/>
    <property type="project" value="TreeGrafter"/>
</dbReference>
<dbReference type="CDD" id="cd16964">
    <property type="entry name" value="YqgF"/>
    <property type="match status" value="1"/>
</dbReference>
<evidence type="ECO:0000256" key="5">
    <source>
        <dbReference type="HAMAP-Rule" id="MF_00651"/>
    </source>
</evidence>
<name>A0A1F4XP47_9BACT</name>
<comment type="subcellular location">
    <subcellularLocation>
        <location evidence="5">Cytoplasm</location>
    </subcellularLocation>
</comment>
<keyword evidence="1 5" id="KW-0963">Cytoplasm</keyword>
<evidence type="ECO:0000256" key="1">
    <source>
        <dbReference type="ARBA" id="ARBA00022490"/>
    </source>
</evidence>
<keyword evidence="2 5" id="KW-0690">Ribosome biogenesis</keyword>
<dbReference type="Pfam" id="PF03652">
    <property type="entry name" value="RuvX"/>
    <property type="match status" value="1"/>
</dbReference>
<dbReference type="SMART" id="SM00732">
    <property type="entry name" value="YqgFc"/>
    <property type="match status" value="1"/>
</dbReference>
<sequence>MFGFLLYFSTNPVYHHANYISIVSVYSYYSMKYLGLDYGTKRIGVAISDDTGTLAFPLTTVVAGQRALQEVSDLARKHKVGVIVIGESRNFKNEPNLLMEDIEQFKKDIAELAQVPVVYEPEFMTSAAAAREGESKSLDASAAALILQGYLDRQGNRL</sequence>
<evidence type="ECO:0000259" key="6">
    <source>
        <dbReference type="SMART" id="SM00732"/>
    </source>
</evidence>
<proteinExistence type="inferred from homology"/>
<dbReference type="InterPro" id="IPR037027">
    <property type="entry name" value="YqgF/RNaseH-like_dom_sf"/>
</dbReference>
<dbReference type="GO" id="GO:0004518">
    <property type="term" value="F:nuclease activity"/>
    <property type="evidence" value="ECO:0007669"/>
    <property type="project" value="UniProtKB-KW"/>
</dbReference>
<organism evidence="7 8">
    <name type="scientific">Candidatus Adlerbacteria bacterium RIFCSPHIGHO2_02_FULL_52_17</name>
    <dbReference type="NCBI Taxonomy" id="1797240"/>
    <lineage>
        <taxon>Bacteria</taxon>
        <taxon>Candidatus Adleribacteriota</taxon>
    </lineage>
</organism>
<dbReference type="AlphaFoldDB" id="A0A1F4XP47"/>
<comment type="similarity">
    <text evidence="5">Belongs to the YqgF HJR family.</text>
</comment>
<comment type="function">
    <text evidence="5">Could be a nuclease involved in processing of the 5'-end of pre-16S rRNA.</text>
</comment>
<evidence type="ECO:0000256" key="2">
    <source>
        <dbReference type="ARBA" id="ARBA00022517"/>
    </source>
</evidence>
<dbReference type="NCBIfam" id="TIGR00250">
    <property type="entry name" value="RNAse_H_YqgF"/>
    <property type="match status" value="1"/>
</dbReference>
<dbReference type="InterPro" id="IPR006641">
    <property type="entry name" value="YqgF/RNaseH-like_dom"/>
</dbReference>
<reference evidence="7 8" key="1">
    <citation type="journal article" date="2016" name="Nat. Commun.">
        <title>Thousands of microbial genomes shed light on interconnected biogeochemical processes in an aquifer system.</title>
        <authorList>
            <person name="Anantharaman K."/>
            <person name="Brown C.T."/>
            <person name="Hug L.A."/>
            <person name="Sharon I."/>
            <person name="Castelle C.J."/>
            <person name="Probst A.J."/>
            <person name="Thomas B.C."/>
            <person name="Singh A."/>
            <person name="Wilkins M.J."/>
            <person name="Karaoz U."/>
            <person name="Brodie E.L."/>
            <person name="Williams K.H."/>
            <person name="Hubbard S.S."/>
            <person name="Banfield J.F."/>
        </authorList>
    </citation>
    <scope>NUCLEOTIDE SEQUENCE [LARGE SCALE GENOMIC DNA]</scope>
</reference>
<feature type="domain" description="YqgF/RNase H-like" evidence="6">
    <location>
        <begin position="31"/>
        <end position="129"/>
    </location>
</feature>
<evidence type="ECO:0000313" key="7">
    <source>
        <dbReference type="EMBL" id="OGC83482.1"/>
    </source>
</evidence>
<dbReference type="SUPFAM" id="SSF53098">
    <property type="entry name" value="Ribonuclease H-like"/>
    <property type="match status" value="1"/>
</dbReference>